<evidence type="ECO:0000256" key="4">
    <source>
        <dbReference type="ARBA" id="ARBA00012483"/>
    </source>
</evidence>
<evidence type="ECO:0000259" key="16">
    <source>
        <dbReference type="PROSITE" id="PS50089"/>
    </source>
</evidence>
<dbReference type="Gene3D" id="3.30.40.10">
    <property type="entry name" value="Zinc/RING finger domain, C3HC4 (zinc finger)"/>
    <property type="match status" value="1"/>
</dbReference>
<evidence type="ECO:0000256" key="12">
    <source>
        <dbReference type="ARBA" id="ARBA00023136"/>
    </source>
</evidence>
<accession>A0AAV8UDD2</accession>
<comment type="similarity">
    <text evidence="13">Belongs to the RING-type zinc finger family. ATL subfamily.</text>
</comment>
<reference evidence="17 18" key="1">
    <citation type="submission" date="2021-09" db="EMBL/GenBank/DDBJ databases">
        <title>Genomic insights and catalytic innovation underlie evolution of tropane alkaloids biosynthesis.</title>
        <authorList>
            <person name="Wang Y.-J."/>
            <person name="Tian T."/>
            <person name="Huang J.-P."/>
            <person name="Huang S.-X."/>
        </authorList>
    </citation>
    <scope>NUCLEOTIDE SEQUENCE [LARGE SCALE GENOMIC DNA]</scope>
    <source>
        <strain evidence="17">KIB-2018</strain>
        <tissue evidence="17">Leaf</tissue>
    </source>
</reference>
<dbReference type="InterPro" id="IPR044600">
    <property type="entry name" value="ATL1/ATL16-like"/>
</dbReference>
<evidence type="ECO:0000256" key="7">
    <source>
        <dbReference type="ARBA" id="ARBA00022723"/>
    </source>
</evidence>
<comment type="pathway">
    <text evidence="3">Protein modification; protein ubiquitination.</text>
</comment>
<dbReference type="Pfam" id="PF13639">
    <property type="entry name" value="zf-RING_2"/>
    <property type="match status" value="1"/>
</dbReference>
<keyword evidence="10" id="KW-0862">Zinc</keyword>
<evidence type="ECO:0000256" key="2">
    <source>
        <dbReference type="ARBA" id="ARBA00004167"/>
    </source>
</evidence>
<keyword evidence="9" id="KW-0833">Ubl conjugation pathway</keyword>
<evidence type="ECO:0000256" key="13">
    <source>
        <dbReference type="ARBA" id="ARBA00024209"/>
    </source>
</evidence>
<dbReference type="InterPro" id="IPR013083">
    <property type="entry name" value="Znf_RING/FYVE/PHD"/>
</dbReference>
<evidence type="ECO:0000256" key="1">
    <source>
        <dbReference type="ARBA" id="ARBA00000900"/>
    </source>
</evidence>
<dbReference type="InterPro" id="IPR001841">
    <property type="entry name" value="Znf_RING"/>
</dbReference>
<sequence>MAFTHPSHTSDQAFAILAIAFCAIVGTAFLIVGYYVIFHTCCSQRHQLHLPSWFITTSPAESDSFIALSPDIRNRGLDRSAIRKIPMIQYRVDRDRSTSACVVCLNEFEEKDVLRRLPKCSHAFHLDCIDVWLQGNAKCPLCRSSISGSTKYPFHDKIVAPTSSPQGSHPFSDSFAGDDDDFVVIELRGQREQVLVPNRLRESDSSGLVQEQFRSQLSMKALEKKKGRQHFPIMGDEFVDVRGKDDQFSIQPIRRSFSFDSAVDQQIYLGVQRCIQSQRSFIPFVNGRGSSRIVPSSEVEP</sequence>
<dbReference type="GO" id="GO:0016567">
    <property type="term" value="P:protein ubiquitination"/>
    <property type="evidence" value="ECO:0007669"/>
    <property type="project" value="InterPro"/>
</dbReference>
<comment type="caution">
    <text evidence="17">The sequence shown here is derived from an EMBL/GenBank/DDBJ whole genome shotgun (WGS) entry which is preliminary data.</text>
</comment>
<evidence type="ECO:0000256" key="8">
    <source>
        <dbReference type="ARBA" id="ARBA00022771"/>
    </source>
</evidence>
<keyword evidence="12 15" id="KW-0472">Membrane</keyword>
<dbReference type="SUPFAM" id="SSF57850">
    <property type="entry name" value="RING/U-box"/>
    <property type="match status" value="1"/>
</dbReference>
<evidence type="ECO:0000256" key="10">
    <source>
        <dbReference type="ARBA" id="ARBA00022833"/>
    </source>
</evidence>
<dbReference type="EMBL" id="JAIWQS010000008">
    <property type="protein sequence ID" value="KAJ8899491.1"/>
    <property type="molecule type" value="Genomic_DNA"/>
</dbReference>
<keyword evidence="8 14" id="KW-0863">Zinc-finger</keyword>
<feature type="transmembrane region" description="Helical" evidence="15">
    <location>
        <begin position="12"/>
        <end position="37"/>
    </location>
</feature>
<dbReference type="GO" id="GO:0061630">
    <property type="term" value="F:ubiquitin protein ligase activity"/>
    <property type="evidence" value="ECO:0007669"/>
    <property type="project" value="UniProtKB-EC"/>
</dbReference>
<evidence type="ECO:0000256" key="15">
    <source>
        <dbReference type="SAM" id="Phobius"/>
    </source>
</evidence>
<feature type="domain" description="RING-type" evidence="16">
    <location>
        <begin position="101"/>
        <end position="143"/>
    </location>
</feature>
<comment type="catalytic activity">
    <reaction evidence="1">
        <text>S-ubiquitinyl-[E2 ubiquitin-conjugating enzyme]-L-cysteine + [acceptor protein]-L-lysine = [E2 ubiquitin-conjugating enzyme]-L-cysteine + N(6)-ubiquitinyl-[acceptor protein]-L-lysine.</text>
        <dbReference type="EC" id="2.3.2.27"/>
    </reaction>
</comment>
<dbReference type="PROSITE" id="PS50089">
    <property type="entry name" value="ZF_RING_2"/>
    <property type="match status" value="1"/>
</dbReference>
<dbReference type="PANTHER" id="PTHR46913:SF8">
    <property type="entry name" value="RING-TYPE E3 UBIQUITIN TRANSFERASE"/>
    <property type="match status" value="1"/>
</dbReference>
<evidence type="ECO:0000256" key="9">
    <source>
        <dbReference type="ARBA" id="ARBA00022786"/>
    </source>
</evidence>
<dbReference type="EC" id="2.3.2.27" evidence="4"/>
<keyword evidence="5" id="KW-0808">Transferase</keyword>
<evidence type="ECO:0000256" key="5">
    <source>
        <dbReference type="ARBA" id="ARBA00022679"/>
    </source>
</evidence>
<dbReference type="PANTHER" id="PTHR46913">
    <property type="entry name" value="RING-H2 FINGER PROTEIN ATL16"/>
    <property type="match status" value="1"/>
</dbReference>
<dbReference type="AlphaFoldDB" id="A0AAV8UDD2"/>
<protein>
    <recommendedName>
        <fullName evidence="4">RING-type E3 ubiquitin transferase</fullName>
        <ecNumber evidence="4">2.3.2.27</ecNumber>
    </recommendedName>
</protein>
<keyword evidence="6 15" id="KW-0812">Transmembrane</keyword>
<evidence type="ECO:0000256" key="14">
    <source>
        <dbReference type="PROSITE-ProRule" id="PRU00175"/>
    </source>
</evidence>
<comment type="subcellular location">
    <subcellularLocation>
        <location evidence="2">Membrane</location>
        <topology evidence="2">Single-pass membrane protein</topology>
    </subcellularLocation>
</comment>
<dbReference type="FunFam" id="3.30.40.10:FF:000187">
    <property type="entry name" value="E3 ubiquitin-protein ligase ATL6"/>
    <property type="match status" value="1"/>
</dbReference>
<evidence type="ECO:0000313" key="17">
    <source>
        <dbReference type="EMBL" id="KAJ8899491.1"/>
    </source>
</evidence>
<organism evidence="17 18">
    <name type="scientific">Erythroxylum novogranatense</name>
    <dbReference type="NCBI Taxonomy" id="1862640"/>
    <lineage>
        <taxon>Eukaryota</taxon>
        <taxon>Viridiplantae</taxon>
        <taxon>Streptophyta</taxon>
        <taxon>Embryophyta</taxon>
        <taxon>Tracheophyta</taxon>
        <taxon>Spermatophyta</taxon>
        <taxon>Magnoliopsida</taxon>
        <taxon>eudicotyledons</taxon>
        <taxon>Gunneridae</taxon>
        <taxon>Pentapetalae</taxon>
        <taxon>rosids</taxon>
        <taxon>fabids</taxon>
        <taxon>Malpighiales</taxon>
        <taxon>Erythroxylaceae</taxon>
        <taxon>Erythroxylum</taxon>
    </lineage>
</organism>
<dbReference type="SMART" id="SM00184">
    <property type="entry name" value="RING"/>
    <property type="match status" value="1"/>
</dbReference>
<keyword evidence="7" id="KW-0479">Metal-binding</keyword>
<name>A0AAV8UDD2_9ROSI</name>
<evidence type="ECO:0000256" key="6">
    <source>
        <dbReference type="ARBA" id="ARBA00022692"/>
    </source>
</evidence>
<evidence type="ECO:0000313" key="18">
    <source>
        <dbReference type="Proteomes" id="UP001159364"/>
    </source>
</evidence>
<keyword evidence="11 15" id="KW-1133">Transmembrane helix</keyword>
<dbReference type="GO" id="GO:0016020">
    <property type="term" value="C:membrane"/>
    <property type="evidence" value="ECO:0007669"/>
    <property type="project" value="UniProtKB-SubCell"/>
</dbReference>
<evidence type="ECO:0000256" key="11">
    <source>
        <dbReference type="ARBA" id="ARBA00022989"/>
    </source>
</evidence>
<dbReference type="Proteomes" id="UP001159364">
    <property type="component" value="Linkage Group LG08"/>
</dbReference>
<proteinExistence type="inferred from homology"/>
<dbReference type="CDD" id="cd16461">
    <property type="entry name" value="RING-H2_EL5-like"/>
    <property type="match status" value="1"/>
</dbReference>
<keyword evidence="18" id="KW-1185">Reference proteome</keyword>
<evidence type="ECO:0000256" key="3">
    <source>
        <dbReference type="ARBA" id="ARBA00004906"/>
    </source>
</evidence>
<gene>
    <name evidence="17" type="ORF">K2173_018465</name>
</gene>
<dbReference type="GO" id="GO:0008270">
    <property type="term" value="F:zinc ion binding"/>
    <property type="evidence" value="ECO:0007669"/>
    <property type="project" value="UniProtKB-KW"/>
</dbReference>